<keyword evidence="6" id="KW-0472">Membrane</keyword>
<keyword evidence="3" id="KW-0812">Transmembrane</keyword>
<name>A0AAQ4PS30_GASAC</name>
<comment type="subcellular location">
    <subcellularLocation>
        <location evidence="7">Mitochondrion inner membrane</location>
    </subcellularLocation>
    <subcellularLocation>
        <location evidence="1">Mitochondrion membrane</location>
    </subcellularLocation>
</comment>
<dbReference type="Proteomes" id="UP000007635">
    <property type="component" value="Chromosome IV"/>
</dbReference>
<protein>
    <recommendedName>
        <fullName evidence="7">MICOS complex subunit</fullName>
    </recommendedName>
</protein>
<evidence type="ECO:0000256" key="6">
    <source>
        <dbReference type="ARBA" id="ARBA00023136"/>
    </source>
</evidence>
<feature type="region of interest" description="Disordered" evidence="8">
    <location>
        <begin position="425"/>
        <end position="474"/>
    </location>
</feature>
<dbReference type="InterPro" id="IPR019166">
    <property type="entry name" value="MIC26/MIC27"/>
</dbReference>
<keyword evidence="4" id="KW-1133">Transmembrane helix</keyword>
<dbReference type="GO" id="GO:0061617">
    <property type="term" value="C:MICOS complex"/>
    <property type="evidence" value="ECO:0007669"/>
    <property type="project" value="UniProtKB-UniRule"/>
</dbReference>
<evidence type="ECO:0000256" key="4">
    <source>
        <dbReference type="ARBA" id="ARBA00022989"/>
    </source>
</evidence>
<dbReference type="PANTHER" id="PTHR14564">
    <property type="entry name" value="MICOS COMPLEX SUBUNIT MIC26 / MIC27 FAMILY MEMBER"/>
    <property type="match status" value="1"/>
</dbReference>
<dbReference type="GO" id="GO:0042407">
    <property type="term" value="P:cristae formation"/>
    <property type="evidence" value="ECO:0007669"/>
    <property type="project" value="InterPro"/>
</dbReference>
<evidence type="ECO:0000256" key="7">
    <source>
        <dbReference type="RuleBase" id="RU363021"/>
    </source>
</evidence>
<keyword evidence="10" id="KW-1185">Reference proteome</keyword>
<evidence type="ECO:0000256" key="5">
    <source>
        <dbReference type="ARBA" id="ARBA00023128"/>
    </source>
</evidence>
<feature type="compositionally biased region" description="Acidic residues" evidence="8">
    <location>
        <begin position="464"/>
        <end position="474"/>
    </location>
</feature>
<comment type="similarity">
    <text evidence="2">Belongs to the apolipoprotein O/MICOS complex subunit Mic27 family.</text>
</comment>
<evidence type="ECO:0000313" key="10">
    <source>
        <dbReference type="Proteomes" id="UP000007635"/>
    </source>
</evidence>
<feature type="region of interest" description="Disordered" evidence="8">
    <location>
        <begin position="242"/>
        <end position="276"/>
    </location>
</feature>
<feature type="compositionally biased region" description="Low complexity" evidence="8">
    <location>
        <begin position="247"/>
        <end position="276"/>
    </location>
</feature>
<dbReference type="Ensembl" id="ENSGACT00000081080.1">
    <property type="protein sequence ID" value="ENSGACP00000041620.1"/>
    <property type="gene ID" value="ENSGACG00000018541.2"/>
</dbReference>
<evidence type="ECO:0000256" key="8">
    <source>
        <dbReference type="SAM" id="MobiDB-lite"/>
    </source>
</evidence>
<sequence length="474" mass="49857">MKWTFLESSSYLPLLAMSHLASIDVCFVAASRPIFLCPVSQVVMLAVPAVMGVASIRVYTVREVTSNGLVAREKLNIYSPLPQSDPAWFVPERPGVIQRGLTTTRERLLPFVLAVKGACVAVKTRSLNMYYAGEDVYYYLKDPPPGFLPRFGTVTMSGLLGMFLTRKGSHFKRLAVPLGLMSAGASVCFPSTTVAVLKVTGKQVYAAGQWSSAAVSSLLTSKSQEPDISGTAASQPQMAAVFDEASEPSAASGSSAPSAADPETEGESAASVPVSVESAVAVTTEESVQLLVSDPDLTPAETNTDPVPAETTSEEICASVKSQEPSDMQQAAQDSMDTSPARPTASFEPETLKASPVEAAPAVDPIQVDFVPVEAALVEEAPEVGSSPSTEELPAPKALNEPPVAMLELAESEPSVKPDFTDPQQVAAVEETLPPPQQPAPENAKGGAGFTADPALMDFGQSTPEDEDLYSTRS</sequence>
<keyword evidence="7" id="KW-0999">Mitochondrion inner membrane</keyword>
<evidence type="ECO:0000256" key="2">
    <source>
        <dbReference type="ARBA" id="ARBA00010904"/>
    </source>
</evidence>
<feature type="region of interest" description="Disordered" evidence="8">
    <location>
        <begin position="290"/>
        <end position="352"/>
    </location>
</feature>
<accession>A0AAQ4PS30</accession>
<dbReference type="GeneTree" id="ENSGT00530000063666"/>
<evidence type="ECO:0000313" key="9">
    <source>
        <dbReference type="Ensembl" id="ENSGACP00000041620.1"/>
    </source>
</evidence>
<reference evidence="9" key="3">
    <citation type="submission" date="2025-09" db="UniProtKB">
        <authorList>
            <consortium name="Ensembl"/>
        </authorList>
    </citation>
    <scope>IDENTIFICATION</scope>
</reference>
<evidence type="ECO:0000256" key="1">
    <source>
        <dbReference type="ARBA" id="ARBA00004325"/>
    </source>
</evidence>
<organism evidence="9 10">
    <name type="scientific">Gasterosteus aculeatus aculeatus</name>
    <name type="common">three-spined stickleback</name>
    <dbReference type="NCBI Taxonomy" id="481459"/>
    <lineage>
        <taxon>Eukaryota</taxon>
        <taxon>Metazoa</taxon>
        <taxon>Chordata</taxon>
        <taxon>Craniata</taxon>
        <taxon>Vertebrata</taxon>
        <taxon>Euteleostomi</taxon>
        <taxon>Actinopterygii</taxon>
        <taxon>Neopterygii</taxon>
        <taxon>Teleostei</taxon>
        <taxon>Neoteleostei</taxon>
        <taxon>Acanthomorphata</taxon>
        <taxon>Eupercaria</taxon>
        <taxon>Perciformes</taxon>
        <taxon>Cottioidei</taxon>
        <taxon>Gasterosteales</taxon>
        <taxon>Gasterosteidae</taxon>
        <taxon>Gasterosteus</taxon>
    </lineage>
</organism>
<dbReference type="InterPro" id="IPR033182">
    <property type="entry name" value="MIC26/MIC27_animal"/>
</dbReference>
<dbReference type="Pfam" id="PF09769">
    <property type="entry name" value="ApoO"/>
    <property type="match status" value="1"/>
</dbReference>
<reference evidence="9 10" key="1">
    <citation type="journal article" date="2021" name="G3 (Bethesda)">
        <title>Improved contiguity of the threespine stickleback genome using long-read sequencing.</title>
        <authorList>
            <person name="Nath S."/>
            <person name="Shaw D.E."/>
            <person name="White M.A."/>
        </authorList>
    </citation>
    <scope>NUCLEOTIDE SEQUENCE [LARGE SCALE GENOMIC DNA]</scope>
    <source>
        <strain evidence="9 10">Lake Benthic</strain>
    </source>
</reference>
<keyword evidence="5 7" id="KW-0496">Mitochondrion</keyword>
<comment type="function">
    <text evidence="7">Component of the MICOS complex, a large protein complex of the mitochondrial inner membrane that plays crucial roles in the maintenance of crista junctions, inner membrane architecture, and formation of contact sites to the outer membrane.</text>
</comment>
<dbReference type="AlphaFoldDB" id="A0AAQ4PS30"/>
<feature type="compositionally biased region" description="Polar residues" evidence="8">
    <location>
        <begin position="320"/>
        <end position="338"/>
    </location>
</feature>
<proteinExistence type="inferred from homology"/>
<evidence type="ECO:0000256" key="3">
    <source>
        <dbReference type="ARBA" id="ARBA00022692"/>
    </source>
</evidence>
<comment type="subunit">
    <text evidence="7">Component of the mitochondrial contact site and cristae organizing system (MICOS) complex.</text>
</comment>
<reference evidence="9" key="2">
    <citation type="submission" date="2025-08" db="UniProtKB">
        <authorList>
            <consortium name="Ensembl"/>
        </authorList>
    </citation>
    <scope>IDENTIFICATION</scope>
</reference>